<feature type="transmembrane region" description="Helical" evidence="1">
    <location>
        <begin position="36"/>
        <end position="57"/>
    </location>
</feature>
<reference evidence="2 3" key="1">
    <citation type="submission" date="2023-06" db="EMBL/GenBank/DDBJ databases">
        <title>Parasedimentitalea psychrophila sp. nov., a psychrophilic bacterium isolated from deep-sea sediment.</title>
        <authorList>
            <person name="Li A."/>
        </authorList>
    </citation>
    <scope>NUCLEOTIDE SEQUENCE [LARGE SCALE GENOMIC DNA]</scope>
    <source>
        <strain evidence="2 3">QS115</strain>
    </source>
</reference>
<proteinExistence type="predicted"/>
<keyword evidence="1" id="KW-0472">Membrane</keyword>
<gene>
    <name evidence="2" type="ORF">QPJ95_00900</name>
</gene>
<dbReference type="EMBL" id="CP127247">
    <property type="protein sequence ID" value="WIY25547.1"/>
    <property type="molecule type" value="Genomic_DNA"/>
</dbReference>
<dbReference type="RefSeq" id="WP_270918729.1">
    <property type="nucleotide sequence ID" value="NZ_CP127247.1"/>
</dbReference>
<dbReference type="AlphaFoldDB" id="A0A9Y2P2Z2"/>
<organism evidence="2 3">
    <name type="scientific">Parasedimentitalea psychrophila</name>
    <dbReference type="NCBI Taxonomy" id="2997337"/>
    <lineage>
        <taxon>Bacteria</taxon>
        <taxon>Pseudomonadati</taxon>
        <taxon>Pseudomonadota</taxon>
        <taxon>Alphaproteobacteria</taxon>
        <taxon>Rhodobacterales</taxon>
        <taxon>Paracoccaceae</taxon>
        <taxon>Parasedimentitalea</taxon>
    </lineage>
</organism>
<evidence type="ECO:0000313" key="2">
    <source>
        <dbReference type="EMBL" id="WIY25547.1"/>
    </source>
</evidence>
<name>A0A9Y2P2Z2_9RHOB</name>
<dbReference type="Proteomes" id="UP001238334">
    <property type="component" value="Chromosome"/>
</dbReference>
<dbReference type="KEGG" id="ppso:QPJ95_00900"/>
<evidence type="ECO:0000256" key="1">
    <source>
        <dbReference type="SAM" id="Phobius"/>
    </source>
</evidence>
<protein>
    <submittedName>
        <fullName evidence="2">Uncharacterized protein</fullName>
    </submittedName>
</protein>
<keyword evidence="3" id="KW-1185">Reference proteome</keyword>
<accession>A0A9Y2P2Z2</accession>
<feature type="transmembrane region" description="Helical" evidence="1">
    <location>
        <begin position="6"/>
        <end position="24"/>
    </location>
</feature>
<keyword evidence="1" id="KW-1133">Transmembrane helix</keyword>
<feature type="transmembrane region" description="Helical" evidence="1">
    <location>
        <begin position="93"/>
        <end position="119"/>
    </location>
</feature>
<feature type="transmembrane region" description="Helical" evidence="1">
    <location>
        <begin position="160"/>
        <end position="178"/>
    </location>
</feature>
<sequence>MNVVKMGLAAVIVSIGSLTVKFVNENYETIRDYAGINAISGFVFAGVLMLLFGIFMMGREFFRWSAGSAQAAAPQRSANVEQPVRQTSNRAKLIFSLLGFSFGMIAMLVMFMSAAAQFIETEKADLAEGGGILIAALLVIVSALIGMVGLFLRGYALGRVPVYFVIGAGLTITTVRLLRINMLEWQFFTVLLQ</sequence>
<feature type="transmembrane region" description="Helical" evidence="1">
    <location>
        <begin position="131"/>
        <end position="154"/>
    </location>
</feature>
<evidence type="ECO:0000313" key="3">
    <source>
        <dbReference type="Proteomes" id="UP001238334"/>
    </source>
</evidence>
<keyword evidence="1" id="KW-0812">Transmembrane</keyword>